<gene>
    <name evidence="7" type="ORF">FC82_GL001107</name>
</gene>
<dbReference type="PROSITE" id="PS50943">
    <property type="entry name" value="HTH_CROC1"/>
    <property type="match status" value="1"/>
</dbReference>
<feature type="domain" description="HTH cro/C1-type" evidence="6">
    <location>
        <begin position="4"/>
        <end position="55"/>
    </location>
</feature>
<organism evidence="7 8">
    <name type="scientific">Secundilactobacillus collinoides DSM 20515 = JCM 1123</name>
    <dbReference type="NCBI Taxonomy" id="1423733"/>
    <lineage>
        <taxon>Bacteria</taxon>
        <taxon>Bacillati</taxon>
        <taxon>Bacillota</taxon>
        <taxon>Bacilli</taxon>
        <taxon>Lactobacillales</taxon>
        <taxon>Lactobacillaceae</taxon>
        <taxon>Secundilactobacillus</taxon>
    </lineage>
</organism>
<reference evidence="7 8" key="1">
    <citation type="journal article" date="2015" name="Genome Announc.">
        <title>Expanding the biotechnology potential of lactobacilli through comparative genomics of 213 strains and associated genera.</title>
        <authorList>
            <person name="Sun Z."/>
            <person name="Harris H.M."/>
            <person name="McCann A."/>
            <person name="Guo C."/>
            <person name="Argimon S."/>
            <person name="Zhang W."/>
            <person name="Yang X."/>
            <person name="Jeffery I.B."/>
            <person name="Cooney J.C."/>
            <person name="Kagawa T.F."/>
            <person name="Liu W."/>
            <person name="Song Y."/>
            <person name="Salvetti E."/>
            <person name="Wrobel A."/>
            <person name="Rasinkangas P."/>
            <person name="Parkhill J."/>
            <person name="Rea M.C."/>
            <person name="O'Sullivan O."/>
            <person name="Ritari J."/>
            <person name="Douillard F.P."/>
            <person name="Paul Ross R."/>
            <person name="Yang R."/>
            <person name="Briner A.E."/>
            <person name="Felis G.E."/>
            <person name="de Vos W.M."/>
            <person name="Barrangou R."/>
            <person name="Klaenhammer T.R."/>
            <person name="Caufield P.W."/>
            <person name="Cui Y."/>
            <person name="Zhang H."/>
            <person name="O'Toole P.W."/>
        </authorList>
    </citation>
    <scope>NUCLEOTIDE SEQUENCE [LARGE SCALE GENOMIC DNA]</scope>
    <source>
        <strain evidence="7 8">DSM 20515</strain>
    </source>
</reference>
<name>A0A0R2BGS3_SECCO</name>
<evidence type="ECO:0000256" key="2">
    <source>
        <dbReference type="ARBA" id="ARBA00023015"/>
    </source>
</evidence>
<dbReference type="PANTHER" id="PTHR30146:SF148">
    <property type="entry name" value="HTH-TYPE TRANSCRIPTIONAL REPRESSOR PURR-RELATED"/>
    <property type="match status" value="1"/>
</dbReference>
<dbReference type="SMART" id="SM00354">
    <property type="entry name" value="HTH_LACI"/>
    <property type="match status" value="1"/>
</dbReference>
<protein>
    <submittedName>
        <fullName evidence="7">Catabolite control protein A</fullName>
    </submittedName>
</protein>
<dbReference type="InterPro" id="IPR001387">
    <property type="entry name" value="Cro/C1-type_HTH"/>
</dbReference>
<evidence type="ECO:0000259" key="6">
    <source>
        <dbReference type="PROSITE" id="PS50943"/>
    </source>
</evidence>
<dbReference type="PROSITE" id="PS00356">
    <property type="entry name" value="HTH_LACI_1"/>
    <property type="match status" value="1"/>
</dbReference>
<dbReference type="EMBL" id="AYYR01000021">
    <property type="protein sequence ID" value="KRM76756.1"/>
    <property type="molecule type" value="Genomic_DNA"/>
</dbReference>
<dbReference type="GO" id="GO:0000976">
    <property type="term" value="F:transcription cis-regulatory region binding"/>
    <property type="evidence" value="ECO:0007669"/>
    <property type="project" value="TreeGrafter"/>
</dbReference>
<proteinExistence type="predicted"/>
<sequence length="328" mass="35967">MADSHKITISELAKRTGVSEATISRALNDSPRVKQTTKDKIQKLAKELGYHPNILARSMRTNQSKTIGVIISNIANAFFTSVVRAIEDEAAKLNYRTIVINTDENPGTERNAIEMLQGYMVSGFIIASTRRGLDYKPILGNTPAVFIDRMPNNDGDYDTLLVNNADGAKQVVNALIAQGATRIGVISSSVSTAGQERLAGYKAALQDNRLSLDESIIKFSDVQMKNVRQYTSNLLINQACDGLFTADNAILLAAMEEITARKLTGFKLGAFDNEPWFDFFNTPVTAVQQPTIEMGTRAVQLLTTRIDQPEDAGVPELLRLTVNLVKRG</sequence>
<dbReference type="PATRIC" id="fig|1423733.4.peg.1170"/>
<dbReference type="Pfam" id="PF13377">
    <property type="entry name" value="Peripla_BP_3"/>
    <property type="match status" value="1"/>
</dbReference>
<dbReference type="InterPro" id="IPR028082">
    <property type="entry name" value="Peripla_BP_I"/>
</dbReference>
<dbReference type="PROSITE" id="PS50932">
    <property type="entry name" value="HTH_LACI_2"/>
    <property type="match status" value="1"/>
</dbReference>
<dbReference type="Gene3D" id="1.10.260.40">
    <property type="entry name" value="lambda repressor-like DNA-binding domains"/>
    <property type="match status" value="1"/>
</dbReference>
<dbReference type="Pfam" id="PF00356">
    <property type="entry name" value="LacI"/>
    <property type="match status" value="1"/>
</dbReference>
<evidence type="ECO:0000313" key="7">
    <source>
        <dbReference type="EMBL" id="KRM76756.1"/>
    </source>
</evidence>
<dbReference type="Gene3D" id="3.40.50.2300">
    <property type="match status" value="2"/>
</dbReference>
<dbReference type="SUPFAM" id="SSF47413">
    <property type="entry name" value="lambda repressor-like DNA-binding domains"/>
    <property type="match status" value="1"/>
</dbReference>
<dbReference type="Proteomes" id="UP000051845">
    <property type="component" value="Unassembled WGS sequence"/>
</dbReference>
<feature type="domain" description="HTH lacI-type" evidence="5">
    <location>
        <begin position="7"/>
        <end position="61"/>
    </location>
</feature>
<comment type="caution">
    <text evidence="7">The sequence shown here is derived from an EMBL/GenBank/DDBJ whole genome shotgun (WGS) entry which is preliminary data.</text>
</comment>
<evidence type="ECO:0000256" key="1">
    <source>
        <dbReference type="ARBA" id="ARBA00022491"/>
    </source>
</evidence>
<dbReference type="CDD" id="cd01392">
    <property type="entry name" value="HTH_LacI"/>
    <property type="match status" value="1"/>
</dbReference>
<accession>A0A0R2BGS3</accession>
<dbReference type="STRING" id="33960.TY91_11115"/>
<evidence type="ECO:0000256" key="3">
    <source>
        <dbReference type="ARBA" id="ARBA00023125"/>
    </source>
</evidence>
<evidence type="ECO:0000313" key="8">
    <source>
        <dbReference type="Proteomes" id="UP000051845"/>
    </source>
</evidence>
<keyword evidence="2" id="KW-0805">Transcription regulation</keyword>
<dbReference type="RefSeq" id="WP_054761974.1">
    <property type="nucleotide sequence ID" value="NZ_AYYR01000021.1"/>
</dbReference>
<keyword evidence="4" id="KW-0804">Transcription</keyword>
<dbReference type="PANTHER" id="PTHR30146">
    <property type="entry name" value="LACI-RELATED TRANSCRIPTIONAL REPRESSOR"/>
    <property type="match status" value="1"/>
</dbReference>
<keyword evidence="3" id="KW-0238">DNA-binding</keyword>
<evidence type="ECO:0000259" key="5">
    <source>
        <dbReference type="PROSITE" id="PS50932"/>
    </source>
</evidence>
<dbReference type="InterPro" id="IPR046335">
    <property type="entry name" value="LacI/GalR-like_sensor"/>
</dbReference>
<dbReference type="GO" id="GO:0003700">
    <property type="term" value="F:DNA-binding transcription factor activity"/>
    <property type="evidence" value="ECO:0007669"/>
    <property type="project" value="TreeGrafter"/>
</dbReference>
<dbReference type="SUPFAM" id="SSF53822">
    <property type="entry name" value="Periplasmic binding protein-like I"/>
    <property type="match status" value="1"/>
</dbReference>
<evidence type="ECO:0000256" key="4">
    <source>
        <dbReference type="ARBA" id="ARBA00023163"/>
    </source>
</evidence>
<dbReference type="InterPro" id="IPR000843">
    <property type="entry name" value="HTH_LacI"/>
</dbReference>
<dbReference type="AlphaFoldDB" id="A0A0R2BGS3"/>
<dbReference type="CDD" id="cd19977">
    <property type="entry name" value="PBP1_EndR-like"/>
    <property type="match status" value="1"/>
</dbReference>
<keyword evidence="1" id="KW-0678">Repressor</keyword>
<dbReference type="InterPro" id="IPR010982">
    <property type="entry name" value="Lambda_DNA-bd_dom_sf"/>
</dbReference>